<evidence type="ECO:0000256" key="1">
    <source>
        <dbReference type="SAM" id="Phobius"/>
    </source>
</evidence>
<dbReference type="AlphaFoldDB" id="A0A1I0RKV2"/>
<dbReference type="PANTHER" id="PTHR37305:SF1">
    <property type="entry name" value="MEMBRANE PROTEIN"/>
    <property type="match status" value="1"/>
</dbReference>
<protein>
    <submittedName>
        <fullName evidence="2">ABC-2 family transporter protein</fullName>
    </submittedName>
</protein>
<organism evidence="2 3">
    <name type="scientific">[Clostridium] fimetarium</name>
    <dbReference type="NCBI Taxonomy" id="99656"/>
    <lineage>
        <taxon>Bacteria</taxon>
        <taxon>Bacillati</taxon>
        <taxon>Bacillota</taxon>
        <taxon>Clostridia</taxon>
        <taxon>Lachnospirales</taxon>
        <taxon>Lachnospiraceae</taxon>
    </lineage>
</organism>
<accession>A0A1I0RKV2</accession>
<feature type="transmembrane region" description="Helical" evidence="1">
    <location>
        <begin position="101"/>
        <end position="125"/>
    </location>
</feature>
<keyword evidence="3" id="KW-1185">Reference proteome</keyword>
<feature type="transmembrane region" description="Helical" evidence="1">
    <location>
        <begin position="233"/>
        <end position="251"/>
    </location>
</feature>
<evidence type="ECO:0000313" key="3">
    <source>
        <dbReference type="Proteomes" id="UP000199701"/>
    </source>
</evidence>
<feature type="transmembrane region" description="Helical" evidence="1">
    <location>
        <begin position="137"/>
        <end position="166"/>
    </location>
</feature>
<keyword evidence="1" id="KW-1133">Transmembrane helix</keyword>
<dbReference type="RefSeq" id="WP_170841471.1">
    <property type="nucleotide sequence ID" value="NZ_FOJI01000017.1"/>
</dbReference>
<name>A0A1I0RKV2_9FIRM</name>
<feature type="transmembrane region" description="Helical" evidence="1">
    <location>
        <begin position="173"/>
        <end position="192"/>
    </location>
</feature>
<gene>
    <name evidence="2" type="ORF">SAMN05421659_11764</name>
</gene>
<keyword evidence="1" id="KW-0472">Membrane</keyword>
<sequence length="257" mass="28759">MLNYIKSELYRIRTSKGTYVMFILFSVLVVLFNLMIYGFKMADSTFPYATTKFSLGTLADSLQMLILICLVIASVVFAGEFKNNTIKNIVSFGISKTQMYIGKYIVTLLFAFILMPVVAFMYALSAYLLLDNSGSQYLILFIKSLVINLPIFISCITLGMALFFAVQNEVTGYWIWGTIIVIVPMVLALIGMKVDLLADIAKWLPWNLVASGEMTDTGYVYEWGTYSGAVKSIISGVGFSIVFFIIGITTFRKTEIK</sequence>
<feature type="transmembrane region" description="Helical" evidence="1">
    <location>
        <begin position="20"/>
        <end position="42"/>
    </location>
</feature>
<dbReference type="PANTHER" id="PTHR37305">
    <property type="entry name" value="INTEGRAL MEMBRANE PROTEIN-RELATED"/>
    <property type="match status" value="1"/>
</dbReference>
<dbReference type="Pfam" id="PF12730">
    <property type="entry name" value="ABC2_membrane_4"/>
    <property type="match status" value="1"/>
</dbReference>
<reference evidence="2 3" key="1">
    <citation type="submission" date="2016-10" db="EMBL/GenBank/DDBJ databases">
        <authorList>
            <person name="de Groot N.N."/>
        </authorList>
    </citation>
    <scope>NUCLEOTIDE SEQUENCE [LARGE SCALE GENOMIC DNA]</scope>
    <source>
        <strain evidence="2 3">DSM 9179</strain>
    </source>
</reference>
<dbReference type="EMBL" id="FOJI01000017">
    <property type="protein sequence ID" value="SEW41521.1"/>
    <property type="molecule type" value="Genomic_DNA"/>
</dbReference>
<feature type="transmembrane region" description="Helical" evidence="1">
    <location>
        <begin position="62"/>
        <end position="81"/>
    </location>
</feature>
<dbReference type="Proteomes" id="UP000199701">
    <property type="component" value="Unassembled WGS sequence"/>
</dbReference>
<dbReference type="STRING" id="99656.SAMN05421659_11764"/>
<proteinExistence type="predicted"/>
<keyword evidence="1" id="KW-0812">Transmembrane</keyword>
<evidence type="ECO:0000313" key="2">
    <source>
        <dbReference type="EMBL" id="SEW41521.1"/>
    </source>
</evidence>